<evidence type="ECO:0000256" key="3">
    <source>
        <dbReference type="ARBA" id="ARBA00022692"/>
    </source>
</evidence>
<dbReference type="Gene3D" id="2.40.30.170">
    <property type="match status" value="1"/>
</dbReference>
<dbReference type="RefSeq" id="WP_099615039.1">
    <property type="nucleotide sequence ID" value="NZ_KZ319372.1"/>
</dbReference>
<evidence type="ECO:0000313" key="10">
    <source>
        <dbReference type="EMBL" id="PHQ14534.1"/>
    </source>
</evidence>
<dbReference type="Pfam" id="PF25990">
    <property type="entry name" value="Beta-barrel_YknX"/>
    <property type="match status" value="1"/>
</dbReference>
<dbReference type="Gene3D" id="2.40.50.100">
    <property type="match status" value="1"/>
</dbReference>
<dbReference type="InterPro" id="IPR058625">
    <property type="entry name" value="MdtA-like_BSH"/>
</dbReference>
<protein>
    <submittedName>
        <fullName evidence="10">Secretion protein HlyD</fullName>
    </submittedName>
</protein>
<keyword evidence="6" id="KW-0175">Coiled coil</keyword>
<dbReference type="Pfam" id="PF25917">
    <property type="entry name" value="BSH_RND"/>
    <property type="match status" value="1"/>
</dbReference>
<evidence type="ECO:0000256" key="2">
    <source>
        <dbReference type="ARBA" id="ARBA00009477"/>
    </source>
</evidence>
<evidence type="ECO:0000256" key="5">
    <source>
        <dbReference type="ARBA" id="ARBA00023136"/>
    </source>
</evidence>
<keyword evidence="4 7" id="KW-1133">Transmembrane helix</keyword>
<evidence type="ECO:0000256" key="7">
    <source>
        <dbReference type="SAM" id="Phobius"/>
    </source>
</evidence>
<sequence length="370" mass="40771">MTLSGARKRYLRGRAAVRTVAVLVLMVALLLLAGQWLIYRINHVHVVDARIKTDMVAVASRLPGWVRSLAVEEGDAVTEQQPLLEIDSRELELELAVIASRRAVLEAETARIGAELDFARAVDNTELKLADQALAAARLELARQQLGLAKAAEDLQRLQGMTANAMVSAQQLADARHRRDGSALDLKLAENQSRAATAGRARAEAELLRQQVLAREAEVVAGRLAELAAEEQTLQLRLRDHRLRSPVDGRVARTFVETGEYVQAGQNLMLVFRPGSLWVEANVKETAVRKVQPGQAVQIEVDAYPDEEFRGTVTRVGYAATSEFALIPSPNPSGNFTKMTQRIPVRIVFDQPDSRLRPGMMVEAGIRVRN</sequence>
<gene>
    <name evidence="10" type="ORF">CLH61_12250</name>
</gene>
<proteinExistence type="inferred from homology"/>
<evidence type="ECO:0000259" key="8">
    <source>
        <dbReference type="Pfam" id="PF25917"/>
    </source>
</evidence>
<accession>A0A2G1UJ76</accession>
<dbReference type="PANTHER" id="PTHR30386:SF26">
    <property type="entry name" value="TRANSPORT PROTEIN COMB"/>
    <property type="match status" value="1"/>
</dbReference>
<comment type="similarity">
    <text evidence="2">Belongs to the membrane fusion protein (MFP) (TC 8.A.1) family.</text>
</comment>
<dbReference type="EMBL" id="NTFH01000009">
    <property type="protein sequence ID" value="PHQ14534.1"/>
    <property type="molecule type" value="Genomic_DNA"/>
</dbReference>
<dbReference type="Proteomes" id="UP000231409">
    <property type="component" value="Unassembled WGS sequence"/>
</dbReference>
<evidence type="ECO:0000259" key="9">
    <source>
        <dbReference type="Pfam" id="PF25990"/>
    </source>
</evidence>
<dbReference type="PRINTS" id="PR01490">
    <property type="entry name" value="RTXTOXIND"/>
</dbReference>
<dbReference type="InterPro" id="IPR011053">
    <property type="entry name" value="Single_hybrid_motif"/>
</dbReference>
<dbReference type="InterPro" id="IPR058636">
    <property type="entry name" value="Beta-barrel_YknX"/>
</dbReference>
<comment type="subcellular location">
    <subcellularLocation>
        <location evidence="1">Membrane</location>
        <topology evidence="1">Single-pass membrane protein</topology>
    </subcellularLocation>
</comment>
<evidence type="ECO:0000256" key="1">
    <source>
        <dbReference type="ARBA" id="ARBA00004167"/>
    </source>
</evidence>
<evidence type="ECO:0000256" key="6">
    <source>
        <dbReference type="SAM" id="Coils"/>
    </source>
</evidence>
<dbReference type="SUPFAM" id="SSF111369">
    <property type="entry name" value="HlyD-like secretion proteins"/>
    <property type="match status" value="1"/>
</dbReference>
<feature type="domain" description="Multidrug resistance protein MdtA-like barrel-sandwich hybrid" evidence="8">
    <location>
        <begin position="55"/>
        <end position="271"/>
    </location>
</feature>
<dbReference type="GO" id="GO:0055085">
    <property type="term" value="P:transmembrane transport"/>
    <property type="evidence" value="ECO:0007669"/>
    <property type="project" value="InterPro"/>
</dbReference>
<feature type="coiled-coil region" evidence="6">
    <location>
        <begin position="186"/>
        <end position="244"/>
    </location>
</feature>
<keyword evidence="5 7" id="KW-0472">Membrane</keyword>
<name>A0A2G1UJ76_9GAMM</name>
<keyword evidence="11" id="KW-1185">Reference proteome</keyword>
<dbReference type="AlphaFoldDB" id="A0A2G1UJ76"/>
<evidence type="ECO:0000313" key="11">
    <source>
        <dbReference type="Proteomes" id="UP000231409"/>
    </source>
</evidence>
<dbReference type="GO" id="GO:0016020">
    <property type="term" value="C:membrane"/>
    <property type="evidence" value="ECO:0007669"/>
    <property type="project" value="UniProtKB-SubCell"/>
</dbReference>
<keyword evidence="3 7" id="KW-0812">Transmembrane</keyword>
<evidence type="ECO:0000256" key="4">
    <source>
        <dbReference type="ARBA" id="ARBA00022989"/>
    </source>
</evidence>
<reference evidence="10 11" key="1">
    <citation type="submission" date="2017-09" db="EMBL/GenBank/DDBJ databases">
        <title>The draft genome sequences of Marinobacter sp. PWS21.</title>
        <authorList>
            <person name="Cao J."/>
        </authorList>
    </citation>
    <scope>NUCLEOTIDE SEQUENCE [LARGE SCALE GENOMIC DNA]</scope>
    <source>
        <strain evidence="10 11">PWS21</strain>
    </source>
</reference>
<comment type="caution">
    <text evidence="10">The sequence shown here is derived from an EMBL/GenBank/DDBJ whole genome shotgun (WGS) entry which is preliminary data.</text>
</comment>
<feature type="transmembrane region" description="Helical" evidence="7">
    <location>
        <begin position="20"/>
        <end position="39"/>
    </location>
</feature>
<feature type="domain" description="YknX-like beta-barrel" evidence="9">
    <location>
        <begin position="279"/>
        <end position="363"/>
    </location>
</feature>
<dbReference type="SUPFAM" id="SSF51230">
    <property type="entry name" value="Single hybrid motif"/>
    <property type="match status" value="1"/>
</dbReference>
<dbReference type="InterPro" id="IPR050739">
    <property type="entry name" value="MFP"/>
</dbReference>
<dbReference type="PANTHER" id="PTHR30386">
    <property type="entry name" value="MEMBRANE FUSION SUBUNIT OF EMRAB-TOLC MULTIDRUG EFFLUX PUMP"/>
    <property type="match status" value="1"/>
</dbReference>
<organism evidence="10 11">
    <name type="scientific">Marinobacter profundi</name>
    <dbReference type="NCBI Taxonomy" id="2666256"/>
    <lineage>
        <taxon>Bacteria</taxon>
        <taxon>Pseudomonadati</taxon>
        <taxon>Pseudomonadota</taxon>
        <taxon>Gammaproteobacteria</taxon>
        <taxon>Pseudomonadales</taxon>
        <taxon>Marinobacteraceae</taxon>
        <taxon>Marinobacter</taxon>
    </lineage>
</organism>